<dbReference type="InterPro" id="IPR007688">
    <property type="entry name" value="Conjugal_tfr_TrbL/VirB6"/>
</dbReference>
<keyword evidence="9" id="KW-1185">Reference proteome</keyword>
<evidence type="ECO:0000256" key="7">
    <source>
        <dbReference type="SAM" id="Phobius"/>
    </source>
</evidence>
<keyword evidence="3 7" id="KW-0812">Transmembrane</keyword>
<evidence type="ECO:0000313" key="8">
    <source>
        <dbReference type="EMBL" id="SDE30991.1"/>
    </source>
</evidence>
<comment type="subcellular location">
    <subcellularLocation>
        <location evidence="1">Membrane</location>
        <topology evidence="1">Multi-pass membrane protein</topology>
    </subcellularLocation>
</comment>
<name>A0A1G7BV37_9PROT</name>
<feature type="transmembrane region" description="Helical" evidence="7">
    <location>
        <begin position="240"/>
        <end position="260"/>
    </location>
</feature>
<organism evidence="8 9">
    <name type="scientific">Belnapia rosea</name>
    <dbReference type="NCBI Taxonomy" id="938405"/>
    <lineage>
        <taxon>Bacteria</taxon>
        <taxon>Pseudomonadati</taxon>
        <taxon>Pseudomonadota</taxon>
        <taxon>Alphaproteobacteria</taxon>
        <taxon>Acetobacterales</taxon>
        <taxon>Roseomonadaceae</taxon>
        <taxon>Belnapia</taxon>
    </lineage>
</organism>
<evidence type="ECO:0000256" key="5">
    <source>
        <dbReference type="ARBA" id="ARBA00023136"/>
    </source>
</evidence>
<keyword evidence="5 7" id="KW-0472">Membrane</keyword>
<evidence type="ECO:0000256" key="2">
    <source>
        <dbReference type="ARBA" id="ARBA00007802"/>
    </source>
</evidence>
<evidence type="ECO:0000256" key="4">
    <source>
        <dbReference type="ARBA" id="ARBA00022989"/>
    </source>
</evidence>
<dbReference type="EMBL" id="FMZX01000027">
    <property type="protein sequence ID" value="SDE30991.1"/>
    <property type="molecule type" value="Genomic_DNA"/>
</dbReference>
<evidence type="ECO:0000256" key="6">
    <source>
        <dbReference type="SAM" id="MobiDB-lite"/>
    </source>
</evidence>
<dbReference type="GO" id="GO:0030255">
    <property type="term" value="P:protein secretion by the type IV secretion system"/>
    <property type="evidence" value="ECO:0007669"/>
    <property type="project" value="InterPro"/>
</dbReference>
<evidence type="ECO:0000256" key="1">
    <source>
        <dbReference type="ARBA" id="ARBA00004141"/>
    </source>
</evidence>
<feature type="transmembrane region" description="Helical" evidence="7">
    <location>
        <begin position="12"/>
        <end position="33"/>
    </location>
</feature>
<accession>A0A1G7BV37</accession>
<feature type="transmembrane region" description="Helical" evidence="7">
    <location>
        <begin position="171"/>
        <end position="192"/>
    </location>
</feature>
<dbReference type="AlphaFoldDB" id="A0A1G7BV37"/>
<dbReference type="RefSeq" id="WP_176849794.1">
    <property type="nucleotide sequence ID" value="NZ_FMZX01000027.1"/>
</dbReference>
<protein>
    <submittedName>
        <fullName evidence="8">Type IV secretory pathway, VirB6 components</fullName>
    </submittedName>
</protein>
<evidence type="ECO:0000256" key="3">
    <source>
        <dbReference type="ARBA" id="ARBA00022692"/>
    </source>
</evidence>
<dbReference type="Proteomes" id="UP000198925">
    <property type="component" value="Unassembled WGS sequence"/>
</dbReference>
<dbReference type="Pfam" id="PF04610">
    <property type="entry name" value="TrbL"/>
    <property type="match status" value="1"/>
</dbReference>
<feature type="compositionally biased region" description="Low complexity" evidence="6">
    <location>
        <begin position="322"/>
        <end position="346"/>
    </location>
</feature>
<feature type="transmembrane region" description="Helical" evidence="7">
    <location>
        <begin position="140"/>
        <end position="165"/>
    </location>
</feature>
<reference evidence="8 9" key="1">
    <citation type="submission" date="2016-10" db="EMBL/GenBank/DDBJ databases">
        <authorList>
            <person name="de Groot N.N."/>
        </authorList>
    </citation>
    <scope>NUCLEOTIDE SEQUENCE [LARGE SCALE GENOMIC DNA]</scope>
    <source>
        <strain evidence="8 9">CPCC 100156</strain>
    </source>
</reference>
<feature type="region of interest" description="Disordered" evidence="6">
    <location>
        <begin position="321"/>
        <end position="346"/>
    </location>
</feature>
<comment type="similarity">
    <text evidence="2">Belongs to the TrbL/VirB6 family.</text>
</comment>
<keyword evidence="4 7" id="KW-1133">Transmembrane helix</keyword>
<dbReference type="GO" id="GO:0016020">
    <property type="term" value="C:membrane"/>
    <property type="evidence" value="ECO:0007669"/>
    <property type="project" value="UniProtKB-SubCell"/>
</dbReference>
<gene>
    <name evidence="8" type="ORF">SAMN04487779_102739</name>
</gene>
<proteinExistence type="inferred from homology"/>
<evidence type="ECO:0000313" key="9">
    <source>
        <dbReference type="Proteomes" id="UP000198925"/>
    </source>
</evidence>
<sequence length="346" mass="35893">MDLARIFQILDQAIQAPLLAMVSALVGAMVSYIDGPLRAGMVVYVGWSAFSAWRGLSTEAFGEIISRLIKVGVVAWLALNADNFLTWIGTPLLETLPQGITRAVAAATGGSADPDVNAFDALLRNGIAAGMKLESRLSTWAFPGHVAVVILWGSSVAATTISYVYFIGCRFVLTAIVALGPLWVGCWLFGFLRGMANGALRVALTAIVQQAMLVAAVQIISGAETIIIGNIVRNPAVDLGAIIAQAIAGIVVMCVGVLMFRRVPRMAEGLAGGVGFHSSEIWKHLAERPASAAKKGAMAGGAMALNATRTAGSAAIRRVRGPRPAALSAPSSAASPSSSRELAAAE</sequence>